<gene>
    <name evidence="3" type="ORF">B0I71DRAFT_171229</name>
    <name evidence="2" type="ORF">YALI1_B09132g</name>
</gene>
<evidence type="ECO:0000256" key="1">
    <source>
        <dbReference type="SAM" id="Phobius"/>
    </source>
</evidence>
<evidence type="ECO:0000313" key="5">
    <source>
        <dbReference type="Proteomes" id="UP000256601"/>
    </source>
</evidence>
<feature type="transmembrane region" description="Helical" evidence="1">
    <location>
        <begin position="32"/>
        <end position="51"/>
    </location>
</feature>
<dbReference type="EMBL" id="KZ859008">
    <property type="protein sequence ID" value="RDW25215.1"/>
    <property type="molecule type" value="Genomic_DNA"/>
</dbReference>
<dbReference type="AlphaFoldDB" id="A0A1H6PTD0"/>
<reference evidence="3 5" key="2">
    <citation type="submission" date="2018-07" db="EMBL/GenBank/DDBJ databases">
        <title>Draft Genome Assemblies for Five Robust Yarrowia lipolytica Strains Exhibiting High Lipid Production and Pentose Sugar Utilization and Sugar Alcohol Secretion from Undetoxified Lignocellulosic Biomass Hydrolysates.</title>
        <authorList>
            <consortium name="DOE Joint Genome Institute"/>
            <person name="Walker C."/>
            <person name="Ryu S."/>
            <person name="Na H."/>
            <person name="Zane M."/>
            <person name="LaButti K."/>
            <person name="Lipzen A."/>
            <person name="Haridas S."/>
            <person name="Barry K."/>
            <person name="Grigoriev I.V."/>
            <person name="Quarterman J."/>
            <person name="Slininger P."/>
            <person name="Dien B."/>
            <person name="Trinh C.T."/>
        </authorList>
    </citation>
    <scope>NUCLEOTIDE SEQUENCE [LARGE SCALE GENOMIC DNA]</scope>
    <source>
        <strain evidence="3 5">YB392</strain>
    </source>
</reference>
<dbReference type="Proteomes" id="UP000182444">
    <property type="component" value="Chromosome 1B"/>
</dbReference>
<dbReference type="RefSeq" id="XP_500593.1">
    <property type="nucleotide sequence ID" value="XM_500593.1"/>
</dbReference>
<dbReference type="Proteomes" id="UP000256601">
    <property type="component" value="Unassembled WGS sequence"/>
</dbReference>
<feature type="transmembrane region" description="Helical" evidence="1">
    <location>
        <begin position="143"/>
        <end position="161"/>
    </location>
</feature>
<evidence type="ECO:0000313" key="3">
    <source>
        <dbReference type="EMBL" id="RDW25215.1"/>
    </source>
</evidence>
<organism evidence="2 4">
    <name type="scientific">Yarrowia lipolytica</name>
    <name type="common">Candida lipolytica</name>
    <dbReference type="NCBI Taxonomy" id="4952"/>
    <lineage>
        <taxon>Eukaryota</taxon>
        <taxon>Fungi</taxon>
        <taxon>Dikarya</taxon>
        <taxon>Ascomycota</taxon>
        <taxon>Saccharomycotina</taxon>
        <taxon>Dipodascomycetes</taxon>
        <taxon>Dipodascales</taxon>
        <taxon>Dipodascales incertae sedis</taxon>
        <taxon>Yarrowia</taxon>
    </lineage>
</organism>
<keyword evidence="1" id="KW-0812">Transmembrane</keyword>
<dbReference type="GeneID" id="2906916"/>
<keyword evidence="1" id="KW-0472">Membrane</keyword>
<name>A0A1H6PTD0_YARLL</name>
<dbReference type="VEuPathDB" id="FungiDB:YALI0_B07051g"/>
<feature type="transmembrane region" description="Helical" evidence="1">
    <location>
        <begin position="63"/>
        <end position="83"/>
    </location>
</feature>
<protein>
    <submittedName>
        <fullName evidence="2">Uncharacterized protein</fullName>
    </submittedName>
</protein>
<evidence type="ECO:0000313" key="4">
    <source>
        <dbReference type="Proteomes" id="UP000182444"/>
    </source>
</evidence>
<keyword evidence="1" id="KW-1133">Transmembrane helix</keyword>
<accession>A0A1H6PTD0</accession>
<reference evidence="2 4" key="1">
    <citation type="journal article" date="2016" name="PLoS ONE">
        <title>Sequence Assembly of Yarrowia lipolytica Strain W29/CLIB89 Shows Transposable Element Diversity.</title>
        <authorList>
            <person name="Magnan C."/>
            <person name="Yu J."/>
            <person name="Chang I."/>
            <person name="Jahn E."/>
            <person name="Kanomata Y."/>
            <person name="Wu J."/>
            <person name="Zeller M."/>
            <person name="Oakes M."/>
            <person name="Baldi P."/>
            <person name="Sandmeyer S."/>
        </authorList>
    </citation>
    <scope>NUCLEOTIDE SEQUENCE [LARGE SCALE GENOMIC DNA]</scope>
    <source>
        <strain evidence="2">CLIB89</strain>
        <strain evidence="4">CLIB89(W29)</strain>
    </source>
</reference>
<dbReference type="VEuPathDB" id="FungiDB:YALI1_B09132g"/>
<sequence>MSIACYVFAVLAPVFVLLNGFSLHEAIKHPTFGVYSATTPLLLSAALFATLPELTRSARPTSAPVSSILLPLCYLGLALNLAATLTWTYRHYQLRQIIVRNHYDAHYDKVIERCGKSAGQVAFVHSCEDGIAKIRSPRLSVLGWPHVTLVGYLVLAVFFLCPSHITKSSTTGLE</sequence>
<proteinExistence type="predicted"/>
<evidence type="ECO:0000313" key="2">
    <source>
        <dbReference type="EMBL" id="AOW01337.1"/>
    </source>
</evidence>
<dbReference type="OrthoDB" id="10355960at2759"/>
<dbReference type="KEGG" id="yli:2906916"/>
<dbReference type="EMBL" id="CP017554">
    <property type="protein sequence ID" value="AOW01337.1"/>
    <property type="molecule type" value="Genomic_DNA"/>
</dbReference>